<dbReference type="AlphaFoldDB" id="A0A1V6PM20"/>
<reference evidence="3" key="1">
    <citation type="journal article" date="2017" name="Nat. Microbiol.">
        <title>Global analysis of biosynthetic gene clusters reveals vast potential of secondary metabolite production in Penicillium species.</title>
        <authorList>
            <person name="Nielsen J.C."/>
            <person name="Grijseels S."/>
            <person name="Prigent S."/>
            <person name="Ji B."/>
            <person name="Dainat J."/>
            <person name="Nielsen K.F."/>
            <person name="Frisvad J.C."/>
            <person name="Workman M."/>
            <person name="Nielsen J."/>
        </authorList>
    </citation>
    <scope>NUCLEOTIDE SEQUENCE [LARGE SCALE GENOMIC DNA]</scope>
    <source>
        <strain evidence="3">IBT 31811</strain>
    </source>
</reference>
<evidence type="ECO:0000313" key="3">
    <source>
        <dbReference type="Proteomes" id="UP000191672"/>
    </source>
</evidence>
<evidence type="ECO:0000256" key="1">
    <source>
        <dbReference type="SAM" id="MobiDB-lite"/>
    </source>
</evidence>
<dbReference type="Proteomes" id="UP000191672">
    <property type="component" value="Unassembled WGS sequence"/>
</dbReference>
<name>A0A1V6PM20_9EURO</name>
<dbReference type="OrthoDB" id="2590867at2759"/>
<dbReference type="EMBL" id="MDYN01000092">
    <property type="protein sequence ID" value="OQD78069.1"/>
    <property type="molecule type" value="Genomic_DNA"/>
</dbReference>
<organism evidence="2 3">
    <name type="scientific">Penicillium antarcticum</name>
    <dbReference type="NCBI Taxonomy" id="416450"/>
    <lineage>
        <taxon>Eukaryota</taxon>
        <taxon>Fungi</taxon>
        <taxon>Dikarya</taxon>
        <taxon>Ascomycota</taxon>
        <taxon>Pezizomycotina</taxon>
        <taxon>Eurotiomycetes</taxon>
        <taxon>Eurotiomycetidae</taxon>
        <taxon>Eurotiales</taxon>
        <taxon>Aspergillaceae</taxon>
        <taxon>Penicillium</taxon>
    </lineage>
</organism>
<gene>
    <name evidence="2" type="ORF">PENANT_c092G11504</name>
</gene>
<feature type="region of interest" description="Disordered" evidence="1">
    <location>
        <begin position="1"/>
        <end position="112"/>
    </location>
</feature>
<accession>A0A1V6PM20</accession>
<protein>
    <submittedName>
        <fullName evidence="2">Uncharacterized protein</fullName>
    </submittedName>
</protein>
<feature type="compositionally biased region" description="Polar residues" evidence="1">
    <location>
        <begin position="1"/>
        <end position="14"/>
    </location>
</feature>
<feature type="compositionally biased region" description="Basic and acidic residues" evidence="1">
    <location>
        <begin position="47"/>
        <end position="62"/>
    </location>
</feature>
<evidence type="ECO:0000313" key="2">
    <source>
        <dbReference type="EMBL" id="OQD78069.1"/>
    </source>
</evidence>
<feature type="compositionally biased region" description="Basic and acidic residues" evidence="1">
    <location>
        <begin position="15"/>
        <end position="28"/>
    </location>
</feature>
<sequence>MSTFVRQAENVMTSKQRERGSSYNHEPHAAVIDPGNKADTNVMTSTENRESSSGRTPDDNRLDSASGQESGDTAGPHDSKLINKLDPRVDTSKDENLRQQSFNGKIPGWMIA</sequence>
<proteinExistence type="predicted"/>
<keyword evidence="3" id="KW-1185">Reference proteome</keyword>
<feature type="compositionally biased region" description="Basic and acidic residues" evidence="1">
    <location>
        <begin position="75"/>
        <end position="97"/>
    </location>
</feature>
<comment type="caution">
    <text evidence="2">The sequence shown here is derived from an EMBL/GenBank/DDBJ whole genome shotgun (WGS) entry which is preliminary data.</text>
</comment>